<dbReference type="EMBL" id="WIVE01000074">
    <property type="protein sequence ID" value="MQX38163.1"/>
    <property type="molecule type" value="Genomic_DNA"/>
</dbReference>
<keyword evidence="3" id="KW-0808">Transferase</keyword>
<keyword evidence="4" id="KW-1185">Reference proteome</keyword>
<keyword evidence="1" id="KW-1133">Transmembrane helix</keyword>
<keyword evidence="1" id="KW-0472">Membrane</keyword>
<dbReference type="GO" id="GO:0016740">
    <property type="term" value="F:transferase activity"/>
    <property type="evidence" value="ECO:0007669"/>
    <property type="project" value="UniProtKB-KW"/>
</dbReference>
<keyword evidence="1" id="KW-0812">Transmembrane</keyword>
<sequence length="392" mass="43019">MDVLAAMPLAAWVSLAAVLVWLGLLLGRGGFWRADQKLDNAGVTHDEAVPVVAVIPARDEVFTIGRTVHSLLRQDYPGPLTVVVVDDNSSDGTAEAARAAAERPDEKACLHVIQGEPLPAGWSGKMWAVHQGLTHARQVTPEAKYVLLTDAEIEHNPGNLSRLMARAVRENRALVSLMVRLRCVSVWEKLLIPAFVFFFQKLYPFPKVNDPRSKVAGAAGGCMLVRLDAFDAAGGIEAIKSELIDDCALARNVKAQNVSIWLGLATRTRSLRRYEGQGEIWRIVTRTAFTQLGNSALNLLLMLAFMAVTYLWPPVALVWGAVTADPVTAALGLIGWGLMAVAYWPTLKVYHMPRWRALTLPAAALLYAGMTVDSARRHWMGRGRAWKGRVYQ</sequence>
<comment type="caution">
    <text evidence="3">The sequence shown here is derived from an EMBL/GenBank/DDBJ whole genome shotgun (WGS) entry which is preliminary data.</text>
</comment>
<evidence type="ECO:0000313" key="3">
    <source>
        <dbReference type="EMBL" id="MQX38163.1"/>
    </source>
</evidence>
<gene>
    <name evidence="3" type="ORF">GHC57_16735</name>
</gene>
<dbReference type="InterPro" id="IPR017832">
    <property type="entry name" value="Glyco_trans_2_hopen-assoc_HpnB"/>
</dbReference>
<feature type="transmembrane region" description="Helical" evidence="1">
    <location>
        <begin position="6"/>
        <end position="27"/>
    </location>
</feature>
<accession>A0A7X1ZH17</accession>
<proteinExistence type="predicted"/>
<reference evidence="3 4" key="1">
    <citation type="submission" date="2019-10" db="EMBL/GenBank/DDBJ databases">
        <title>Draft whole-genome sequence of the purple nonsulfur photosynthetic bacterium Roseospira navarrensis DSM 15114.</title>
        <authorList>
            <person name="Kyndt J.A."/>
            <person name="Meyer T.E."/>
        </authorList>
    </citation>
    <scope>NUCLEOTIDE SEQUENCE [LARGE SCALE GENOMIC DNA]</scope>
    <source>
        <strain evidence="3 4">DSM 15114</strain>
    </source>
</reference>
<organism evidence="3 4">
    <name type="scientific">Roseospira navarrensis</name>
    <dbReference type="NCBI Taxonomy" id="140058"/>
    <lineage>
        <taxon>Bacteria</taxon>
        <taxon>Pseudomonadati</taxon>
        <taxon>Pseudomonadota</taxon>
        <taxon>Alphaproteobacteria</taxon>
        <taxon>Rhodospirillales</taxon>
        <taxon>Rhodospirillaceae</taxon>
        <taxon>Roseospira</taxon>
    </lineage>
</organism>
<dbReference type="OrthoDB" id="9806525at2"/>
<dbReference type="Gene3D" id="3.90.550.10">
    <property type="entry name" value="Spore Coat Polysaccharide Biosynthesis Protein SpsA, Chain A"/>
    <property type="match status" value="1"/>
</dbReference>
<dbReference type="Proteomes" id="UP000434582">
    <property type="component" value="Unassembled WGS sequence"/>
</dbReference>
<dbReference type="AlphaFoldDB" id="A0A7X1ZH17"/>
<evidence type="ECO:0000256" key="1">
    <source>
        <dbReference type="SAM" id="Phobius"/>
    </source>
</evidence>
<dbReference type="Pfam" id="PF00535">
    <property type="entry name" value="Glycos_transf_2"/>
    <property type="match status" value="1"/>
</dbReference>
<feature type="transmembrane region" description="Helical" evidence="1">
    <location>
        <begin position="327"/>
        <end position="346"/>
    </location>
</feature>
<feature type="transmembrane region" description="Helical" evidence="1">
    <location>
        <begin position="296"/>
        <end position="321"/>
    </location>
</feature>
<evidence type="ECO:0000313" key="4">
    <source>
        <dbReference type="Proteomes" id="UP000434582"/>
    </source>
</evidence>
<dbReference type="PANTHER" id="PTHR43646">
    <property type="entry name" value="GLYCOSYLTRANSFERASE"/>
    <property type="match status" value="1"/>
</dbReference>
<dbReference type="InterPro" id="IPR029044">
    <property type="entry name" value="Nucleotide-diphossugar_trans"/>
</dbReference>
<dbReference type="SUPFAM" id="SSF53448">
    <property type="entry name" value="Nucleotide-diphospho-sugar transferases"/>
    <property type="match status" value="1"/>
</dbReference>
<protein>
    <submittedName>
        <fullName evidence="3">Glycosyltransferase</fullName>
    </submittedName>
</protein>
<feature type="domain" description="Glycosyltransferase 2-like" evidence="2">
    <location>
        <begin position="54"/>
        <end position="231"/>
    </location>
</feature>
<dbReference type="NCBIfam" id="TIGR03469">
    <property type="entry name" value="HpnB"/>
    <property type="match status" value="1"/>
</dbReference>
<dbReference type="PANTHER" id="PTHR43646:SF3">
    <property type="entry name" value="SLR1566 PROTEIN"/>
    <property type="match status" value="1"/>
</dbReference>
<dbReference type="InterPro" id="IPR001173">
    <property type="entry name" value="Glyco_trans_2-like"/>
</dbReference>
<evidence type="ECO:0000259" key="2">
    <source>
        <dbReference type="Pfam" id="PF00535"/>
    </source>
</evidence>
<name>A0A7X1ZH17_9PROT</name>